<name>A0A537IRH1_9BACT</name>
<dbReference type="AlphaFoldDB" id="A0A537IRH1"/>
<dbReference type="InterPro" id="IPR011008">
    <property type="entry name" value="Dimeric_a/b-barrel"/>
</dbReference>
<reference evidence="2 3" key="1">
    <citation type="journal article" date="2019" name="Nat. Microbiol.">
        <title>Mediterranean grassland soil C-N compound turnover is dependent on rainfall and depth, and is mediated by genomically divergent microorganisms.</title>
        <authorList>
            <person name="Diamond S."/>
            <person name="Andeer P.F."/>
            <person name="Li Z."/>
            <person name="Crits-Christoph A."/>
            <person name="Burstein D."/>
            <person name="Anantharaman K."/>
            <person name="Lane K.R."/>
            <person name="Thomas B.C."/>
            <person name="Pan C."/>
            <person name="Northen T.R."/>
            <person name="Banfield J.F."/>
        </authorList>
    </citation>
    <scope>NUCLEOTIDE SEQUENCE [LARGE SCALE GENOMIC DNA]</scope>
    <source>
        <strain evidence="2">NP_8</strain>
    </source>
</reference>
<proteinExistence type="predicted"/>
<dbReference type="EMBL" id="VBAP01000060">
    <property type="protein sequence ID" value="TMI73938.1"/>
    <property type="molecule type" value="Genomic_DNA"/>
</dbReference>
<sequence length="109" mass="11950">MIARLWSADTTPAQAPAYAEHLRAHVLPALNAIEGYAGATLLERTTPAAVEIIVITWWRSLEAIRGFSGADLEHAVIADEAARLLTRFDHRVRHFTLVVEDIPRPATAG</sequence>
<feature type="domain" description="ABM" evidence="1">
    <location>
        <begin position="7"/>
        <end position="71"/>
    </location>
</feature>
<gene>
    <name evidence="2" type="ORF">E6H05_08205</name>
</gene>
<keyword evidence="2" id="KW-0503">Monooxygenase</keyword>
<dbReference type="SUPFAM" id="SSF54909">
    <property type="entry name" value="Dimeric alpha+beta barrel"/>
    <property type="match status" value="1"/>
</dbReference>
<dbReference type="Proteomes" id="UP000318834">
    <property type="component" value="Unassembled WGS sequence"/>
</dbReference>
<dbReference type="Pfam" id="PF03992">
    <property type="entry name" value="ABM"/>
    <property type="match status" value="1"/>
</dbReference>
<protein>
    <submittedName>
        <fullName evidence="2">Antibiotic biosynthesis monooxygenase</fullName>
    </submittedName>
</protein>
<evidence type="ECO:0000313" key="3">
    <source>
        <dbReference type="Proteomes" id="UP000318834"/>
    </source>
</evidence>
<comment type="caution">
    <text evidence="2">The sequence shown here is derived from an EMBL/GenBank/DDBJ whole genome shotgun (WGS) entry which is preliminary data.</text>
</comment>
<accession>A0A537IRH1</accession>
<evidence type="ECO:0000313" key="2">
    <source>
        <dbReference type="EMBL" id="TMI73938.1"/>
    </source>
</evidence>
<keyword evidence="2" id="KW-0560">Oxidoreductase</keyword>
<organism evidence="2 3">
    <name type="scientific">Candidatus Segetimicrobium genomatis</name>
    <dbReference type="NCBI Taxonomy" id="2569760"/>
    <lineage>
        <taxon>Bacteria</taxon>
        <taxon>Bacillati</taxon>
        <taxon>Candidatus Sysuimicrobiota</taxon>
        <taxon>Candidatus Sysuimicrobiia</taxon>
        <taxon>Candidatus Sysuimicrobiales</taxon>
        <taxon>Candidatus Segetimicrobiaceae</taxon>
        <taxon>Candidatus Segetimicrobium</taxon>
    </lineage>
</organism>
<evidence type="ECO:0000259" key="1">
    <source>
        <dbReference type="Pfam" id="PF03992"/>
    </source>
</evidence>
<dbReference type="GO" id="GO:0004497">
    <property type="term" value="F:monooxygenase activity"/>
    <property type="evidence" value="ECO:0007669"/>
    <property type="project" value="UniProtKB-KW"/>
</dbReference>
<dbReference type="InterPro" id="IPR007138">
    <property type="entry name" value="ABM_dom"/>
</dbReference>